<dbReference type="InterPro" id="IPR009050">
    <property type="entry name" value="Globin-like_sf"/>
</dbReference>
<dbReference type="GO" id="GO:0019825">
    <property type="term" value="F:oxygen binding"/>
    <property type="evidence" value="ECO:0007669"/>
    <property type="project" value="InterPro"/>
</dbReference>
<dbReference type="RefSeq" id="WP_002684097.1">
    <property type="nucleotide sequence ID" value="NZ_JH600070.1"/>
</dbReference>
<dbReference type="GO" id="GO:0046872">
    <property type="term" value="F:metal ion binding"/>
    <property type="evidence" value="ECO:0007669"/>
    <property type="project" value="UniProtKB-KW"/>
</dbReference>
<sequence>MSSKLMLSTSEIELTADITRCPLHGIDGTALPEVIPPSTRILQVVGEARLRALVFHHHALLLKSPIAHLFTQEEEQFWTVVTKIADFFVEACGGKNYYSEAYGRPQLRRRHIPFMIDEAGREIWLALYQQALRDVDFPSNVLEEFWTWIEALSIRLVNQRHGNIPIKRVHFDSIKSFFTRTPINQHSEIKQEFQILPPIPTTDSITSTDALSRQERATLSIFGEVKKPLTINLIDLFDLPTASILMPPVICSMTYKQLDTEHLYKGVLLKNLLNRAMIKSERPLYRTPLYIVVTAYDGYQTVFSWHEVFNATIGDSILLAYSKNNRLLEDKAGCLCLLTNPESYMTPRLVRGVKSVEVRRISD</sequence>
<dbReference type="Proteomes" id="UP000005744">
    <property type="component" value="Unassembled WGS sequence"/>
</dbReference>
<dbReference type="eggNOG" id="COG2041">
    <property type="taxonomic scope" value="Bacteria"/>
</dbReference>
<proteinExistence type="predicted"/>
<dbReference type="InterPro" id="IPR012292">
    <property type="entry name" value="Globin/Proto"/>
</dbReference>
<dbReference type="Pfam" id="PF00174">
    <property type="entry name" value="Oxidored_molyb"/>
    <property type="match status" value="1"/>
</dbReference>
<dbReference type="SUPFAM" id="SSF56524">
    <property type="entry name" value="Oxidoreductase molybdopterin-binding domain"/>
    <property type="match status" value="1"/>
</dbReference>
<evidence type="ECO:0000256" key="1">
    <source>
        <dbReference type="ARBA" id="ARBA00022448"/>
    </source>
</evidence>
<reference evidence="6 7" key="1">
    <citation type="submission" date="2011-11" db="EMBL/GenBank/DDBJ databases">
        <title>Improved High-Quality Draft sequence of Beggiatoa alba B18lD.</title>
        <authorList>
            <consortium name="US DOE Joint Genome Institute"/>
            <person name="Lucas S."/>
            <person name="Han J."/>
            <person name="Lapidus A."/>
            <person name="Cheng J.-F."/>
            <person name="Goodwin L."/>
            <person name="Pitluck S."/>
            <person name="Peters L."/>
            <person name="Mikhailova N."/>
            <person name="Held B."/>
            <person name="Detter J.C."/>
            <person name="Han C."/>
            <person name="Tapia R."/>
            <person name="Land M."/>
            <person name="Hauser L."/>
            <person name="Kyrpides N."/>
            <person name="Ivanova N."/>
            <person name="Pagani I."/>
            <person name="Samuel K."/>
            <person name="Teske A."/>
            <person name="Mueller J."/>
            <person name="Woyke T."/>
        </authorList>
    </citation>
    <scope>NUCLEOTIDE SEQUENCE [LARGE SCALE GENOMIC DNA]</scope>
    <source>
        <strain evidence="6 7">B18LD</strain>
    </source>
</reference>
<gene>
    <name evidence="6" type="ORF">BegalDRAFT_0910</name>
</gene>
<accession>I3CDX5</accession>
<keyword evidence="3" id="KW-0479">Metal-binding</keyword>
<dbReference type="Gene3D" id="1.10.490.10">
    <property type="entry name" value="Globins"/>
    <property type="match status" value="1"/>
</dbReference>
<evidence type="ECO:0000313" key="6">
    <source>
        <dbReference type="EMBL" id="EIJ41818.1"/>
    </source>
</evidence>
<evidence type="ECO:0000256" key="3">
    <source>
        <dbReference type="ARBA" id="ARBA00022723"/>
    </source>
</evidence>
<keyword evidence="7" id="KW-1185">Reference proteome</keyword>
<evidence type="ECO:0000259" key="5">
    <source>
        <dbReference type="Pfam" id="PF00174"/>
    </source>
</evidence>
<keyword evidence="2" id="KW-0349">Heme</keyword>
<dbReference type="Gene3D" id="3.90.420.10">
    <property type="entry name" value="Oxidoreductase, molybdopterin-binding domain"/>
    <property type="match status" value="1"/>
</dbReference>
<evidence type="ECO:0000256" key="4">
    <source>
        <dbReference type="ARBA" id="ARBA00023004"/>
    </source>
</evidence>
<keyword evidence="4" id="KW-0408">Iron</keyword>
<evidence type="ECO:0000313" key="7">
    <source>
        <dbReference type="Proteomes" id="UP000005744"/>
    </source>
</evidence>
<dbReference type="Pfam" id="PF01152">
    <property type="entry name" value="Bac_globin"/>
    <property type="match status" value="1"/>
</dbReference>
<name>I3CDX5_9GAMM</name>
<keyword evidence="1" id="KW-0813">Transport</keyword>
<dbReference type="GO" id="GO:0020037">
    <property type="term" value="F:heme binding"/>
    <property type="evidence" value="ECO:0007669"/>
    <property type="project" value="InterPro"/>
</dbReference>
<dbReference type="InterPro" id="IPR001486">
    <property type="entry name" value="Hemoglobin_trunc"/>
</dbReference>
<dbReference type="InterPro" id="IPR000572">
    <property type="entry name" value="OxRdtase_Mopterin-bd_dom"/>
</dbReference>
<dbReference type="eggNOG" id="COG2346">
    <property type="taxonomic scope" value="Bacteria"/>
</dbReference>
<dbReference type="CDD" id="cd14774">
    <property type="entry name" value="TrHb2_HGbIV-like_O"/>
    <property type="match status" value="1"/>
</dbReference>
<dbReference type="HOGENOM" id="CLU_762209_0_0_6"/>
<dbReference type="SUPFAM" id="SSF46458">
    <property type="entry name" value="Globin-like"/>
    <property type="match status" value="1"/>
</dbReference>
<dbReference type="EMBL" id="JH600070">
    <property type="protein sequence ID" value="EIJ41818.1"/>
    <property type="molecule type" value="Genomic_DNA"/>
</dbReference>
<feature type="domain" description="Oxidoreductase molybdopterin-binding" evidence="5">
    <location>
        <begin position="214"/>
        <end position="334"/>
    </location>
</feature>
<dbReference type="OrthoDB" id="482420at2"/>
<dbReference type="InterPro" id="IPR036374">
    <property type="entry name" value="OxRdtase_Mopterin-bd_sf"/>
</dbReference>
<dbReference type="AlphaFoldDB" id="I3CDX5"/>
<organism evidence="6 7">
    <name type="scientific">Beggiatoa alba B18LD</name>
    <dbReference type="NCBI Taxonomy" id="395493"/>
    <lineage>
        <taxon>Bacteria</taxon>
        <taxon>Pseudomonadati</taxon>
        <taxon>Pseudomonadota</taxon>
        <taxon>Gammaproteobacteria</taxon>
        <taxon>Thiotrichales</taxon>
        <taxon>Thiotrichaceae</taxon>
        <taxon>Beggiatoa</taxon>
    </lineage>
</organism>
<evidence type="ECO:0000256" key="2">
    <source>
        <dbReference type="ARBA" id="ARBA00022617"/>
    </source>
</evidence>
<protein>
    <submittedName>
        <fullName evidence="6">Hemoglobin</fullName>
    </submittedName>
</protein>